<keyword evidence="4" id="KW-0106">Calcium</keyword>
<name>A0A095UP35_9GAMM</name>
<feature type="compositionally biased region" description="Basic and acidic residues" evidence="5">
    <location>
        <begin position="37"/>
        <end position="48"/>
    </location>
</feature>
<feature type="compositionally biased region" description="Acidic residues" evidence="5">
    <location>
        <begin position="403"/>
        <end position="418"/>
    </location>
</feature>
<protein>
    <recommendedName>
        <fullName evidence="7">Lcl C-terminal domain-containing protein</fullName>
    </recommendedName>
</protein>
<organism evidence="8 9">
    <name type="scientific">Alcanivorax nanhaiticus</name>
    <dbReference type="NCBI Taxonomy" id="1177154"/>
    <lineage>
        <taxon>Bacteria</taxon>
        <taxon>Pseudomonadati</taxon>
        <taxon>Pseudomonadota</taxon>
        <taxon>Gammaproteobacteria</taxon>
        <taxon>Oceanospirillales</taxon>
        <taxon>Alcanivoracaceae</taxon>
        <taxon>Alcanivorax</taxon>
    </lineage>
</organism>
<evidence type="ECO:0000259" key="7">
    <source>
        <dbReference type="Pfam" id="PF07603"/>
    </source>
</evidence>
<evidence type="ECO:0000313" key="9">
    <source>
        <dbReference type="Proteomes" id="UP000029444"/>
    </source>
</evidence>
<feature type="compositionally biased region" description="Polar residues" evidence="5">
    <location>
        <begin position="194"/>
        <end position="203"/>
    </location>
</feature>
<evidence type="ECO:0000256" key="3">
    <source>
        <dbReference type="ARBA" id="ARBA00022729"/>
    </source>
</evidence>
<dbReference type="InterPro" id="IPR028974">
    <property type="entry name" value="TSP_type-3_rpt"/>
</dbReference>
<dbReference type="GO" id="GO:0007155">
    <property type="term" value="P:cell adhesion"/>
    <property type="evidence" value="ECO:0007669"/>
    <property type="project" value="InterPro"/>
</dbReference>
<dbReference type="InterPro" id="IPR011460">
    <property type="entry name" value="Lcl_C"/>
</dbReference>
<feature type="chain" id="PRO_5001918995" description="Lcl C-terminal domain-containing protein" evidence="6">
    <location>
        <begin position="22"/>
        <end position="738"/>
    </location>
</feature>
<dbReference type="InterPro" id="IPR059100">
    <property type="entry name" value="TSP3_bac"/>
</dbReference>
<dbReference type="PROSITE" id="PS51257">
    <property type="entry name" value="PROKAR_LIPOPROTEIN"/>
    <property type="match status" value="1"/>
</dbReference>
<dbReference type="GO" id="GO:0005509">
    <property type="term" value="F:calcium ion binding"/>
    <property type="evidence" value="ECO:0007669"/>
    <property type="project" value="InterPro"/>
</dbReference>
<dbReference type="STRING" id="1177154.Y5S_02582"/>
<dbReference type="Pfam" id="PF02412">
    <property type="entry name" value="TSP_3"/>
    <property type="match status" value="7"/>
</dbReference>
<dbReference type="eggNOG" id="COG5492">
    <property type="taxonomic scope" value="Bacteria"/>
</dbReference>
<feature type="compositionally biased region" description="Acidic residues" evidence="5">
    <location>
        <begin position="75"/>
        <end position="86"/>
    </location>
</feature>
<proteinExistence type="predicted"/>
<keyword evidence="9" id="KW-1185">Reference proteome</keyword>
<feature type="compositionally biased region" description="Acidic residues" evidence="5">
    <location>
        <begin position="345"/>
        <end position="355"/>
    </location>
</feature>
<feature type="compositionally biased region" description="Acidic residues" evidence="5">
    <location>
        <begin position="429"/>
        <end position="439"/>
    </location>
</feature>
<comment type="subcellular location">
    <subcellularLocation>
        <location evidence="1">Secreted</location>
    </subcellularLocation>
</comment>
<dbReference type="SUPFAM" id="SSF103647">
    <property type="entry name" value="TSP type-3 repeat"/>
    <property type="match status" value="4"/>
</dbReference>
<keyword evidence="2" id="KW-0964">Secreted</keyword>
<dbReference type="Pfam" id="PF07603">
    <property type="entry name" value="Lcl_C"/>
    <property type="match status" value="1"/>
</dbReference>
<dbReference type="eggNOG" id="COG3266">
    <property type="taxonomic scope" value="Bacteria"/>
</dbReference>
<dbReference type="Pfam" id="PF18884">
    <property type="entry name" value="TSP3_bac"/>
    <property type="match status" value="5"/>
</dbReference>
<dbReference type="AlphaFoldDB" id="A0A095UP35"/>
<dbReference type="PANTHER" id="PTHR10199:SF100">
    <property type="entry name" value="THROMBOSPONDIN, ISOFORM A"/>
    <property type="match status" value="1"/>
</dbReference>
<keyword evidence="3 6" id="KW-0732">Signal</keyword>
<feature type="region of interest" description="Disordered" evidence="5">
    <location>
        <begin position="279"/>
        <end position="320"/>
    </location>
</feature>
<evidence type="ECO:0000256" key="4">
    <source>
        <dbReference type="ARBA" id="ARBA00022837"/>
    </source>
</evidence>
<feature type="domain" description="Lcl C-terminal" evidence="7">
    <location>
        <begin position="585"/>
        <end position="735"/>
    </location>
</feature>
<feature type="signal peptide" evidence="6">
    <location>
        <begin position="1"/>
        <end position="21"/>
    </location>
</feature>
<gene>
    <name evidence="8" type="ORF">Y5S_02582</name>
</gene>
<feature type="region of interest" description="Disordered" evidence="5">
    <location>
        <begin position="336"/>
        <end position="455"/>
    </location>
</feature>
<dbReference type="PANTHER" id="PTHR10199">
    <property type="entry name" value="THROMBOSPONDIN"/>
    <property type="match status" value="1"/>
</dbReference>
<comment type="caution">
    <text evidence="8">The sequence shown here is derived from an EMBL/GenBank/DDBJ whole genome shotgun (WGS) entry which is preliminary data.</text>
</comment>
<accession>A0A095UP35</accession>
<feature type="compositionally biased region" description="Basic and acidic residues" evidence="5">
    <location>
        <begin position="59"/>
        <end position="74"/>
    </location>
</feature>
<evidence type="ECO:0000256" key="6">
    <source>
        <dbReference type="SAM" id="SignalP"/>
    </source>
</evidence>
<feature type="region of interest" description="Disordered" evidence="5">
    <location>
        <begin position="22"/>
        <end position="217"/>
    </location>
</feature>
<dbReference type="Proteomes" id="UP000029444">
    <property type="component" value="Unassembled WGS sequence"/>
</dbReference>
<feature type="compositionally biased region" description="Acidic residues" evidence="5">
    <location>
        <begin position="102"/>
        <end position="112"/>
    </location>
</feature>
<sequence>MKQPLAALFMAGLLSALIACGDRDTRDTDGDGLVNAEEDRLGTDKNNPDSDGDGLSDGEEVHTHGTDPLKKDTDGDGIDDKDELENGTDPTVANGVAPTTDSDGDGLDDADETGTYGTSPNNKDTDSDGLTDYAEVFVTRTDPTKPDTDADTIGDASDNCPLDANSTQTDTDSDGLGDTCDNDDDNDGMPDSWENGNGLNSLNAADASADPDGDNLTNLQEYQYSEQQWALTVTSNGGYYGVLSSLDPQASDSDGDGVLDDVDNCPATANASQLNKDGDAFGDACDADDDGDTMADSWEADHGLDPLDVADAGNNDDADSLSNLQEFDIRLTWQYTTTDPANPDSDNDSVNDDIDNCPGTANTDQANGDGDTFGDVCDNDQDNDGLPDSWEAANGFSTSSDSSADDPDGDNLTNEEEFLAGTNPNQPDSDSDGSNDDVDNCPLNMNADQFDQDGDNIGDVCDTDRDGDGISNHQEYIDGTNPDDKLSAPALVATRPLNDTGIVLCGDYAYDTGADHNNDLDCAAVNVTTTSAGLDGDDPVPAGQDAHFGRDVTHNDNSDGHAGFSFTKLDSSGNPLAASAPSWNCVEDNVTGLIWEVKTTSGSGGLHDAANTYTWYNTDSSNNGGSDGTASGGSCSGGSACDTETFVSDVNAAGGWCGYNDWRLPSDEELLGITSKDRVSPAIDTGYFPNTVSSYYWTSSPYAVGAYGAWSVNFSGGGYELANDKGYVRYVRLVRGGN</sequence>
<evidence type="ECO:0000256" key="1">
    <source>
        <dbReference type="ARBA" id="ARBA00004613"/>
    </source>
</evidence>
<dbReference type="RefSeq" id="WP_035233512.1">
    <property type="nucleotide sequence ID" value="NZ_ARXV01000010.1"/>
</dbReference>
<evidence type="ECO:0000313" key="8">
    <source>
        <dbReference type="EMBL" id="KGD64280.1"/>
    </source>
</evidence>
<dbReference type="Gene3D" id="4.10.1080.10">
    <property type="entry name" value="TSP type-3 repeat"/>
    <property type="match status" value="4"/>
</dbReference>
<dbReference type="EMBL" id="ARXV01000010">
    <property type="protein sequence ID" value="KGD64280.1"/>
    <property type="molecule type" value="Genomic_DNA"/>
</dbReference>
<dbReference type="InterPro" id="IPR003367">
    <property type="entry name" value="Thrombospondin_3-like_rpt"/>
</dbReference>
<feature type="compositionally biased region" description="Acidic residues" evidence="5">
    <location>
        <begin position="171"/>
        <end position="188"/>
    </location>
</feature>
<evidence type="ECO:0000256" key="2">
    <source>
        <dbReference type="ARBA" id="ARBA00022525"/>
    </source>
</evidence>
<reference evidence="8 9" key="1">
    <citation type="submission" date="2012-09" db="EMBL/GenBank/DDBJ databases">
        <title>Genome Sequence of alkane-degrading Bacterium Alcanivorax sp. 19-m-6.</title>
        <authorList>
            <person name="Lai Q."/>
            <person name="Shao Z."/>
        </authorList>
    </citation>
    <scope>NUCLEOTIDE SEQUENCE [LARGE SCALE GENOMIC DNA]</scope>
    <source>
        <strain evidence="8 9">19-m-6</strain>
    </source>
</reference>
<evidence type="ECO:0000256" key="5">
    <source>
        <dbReference type="SAM" id="MobiDB-lite"/>
    </source>
</evidence>
<dbReference type="PATRIC" id="fig|1177154.3.peg.2621"/>